<keyword evidence="2" id="KW-1185">Reference proteome</keyword>
<evidence type="ECO:0000313" key="2">
    <source>
        <dbReference type="Proteomes" id="UP000027466"/>
    </source>
</evidence>
<comment type="caution">
    <text evidence="1">The sequence shown here is derived from an EMBL/GenBank/DDBJ whole genome shotgun (WGS) entry which is preliminary data.</text>
</comment>
<organism evidence="1 2">
    <name type="scientific">Caballeronia glathei</name>
    <dbReference type="NCBI Taxonomy" id="60547"/>
    <lineage>
        <taxon>Bacteria</taxon>
        <taxon>Pseudomonadati</taxon>
        <taxon>Pseudomonadota</taxon>
        <taxon>Betaproteobacteria</taxon>
        <taxon>Burkholderiales</taxon>
        <taxon>Burkholderiaceae</taxon>
        <taxon>Caballeronia</taxon>
    </lineage>
</organism>
<evidence type="ECO:0000313" key="1">
    <source>
        <dbReference type="EMBL" id="KDR37894.1"/>
    </source>
</evidence>
<sequence>MWVAVHSGSLVAGEPLEAGDFVTFDRSDLAVDFFAKDDCEFMLGSAQRSPFDVVEGYFSVHTNAAALRFGEVEIGRLVTQLINEKRIDSKQAKEVFERLRFVTSRDNRR</sequence>
<dbReference type="AlphaFoldDB" id="A0A069PDK1"/>
<reference evidence="1 2" key="1">
    <citation type="submission" date="2014-03" db="EMBL/GenBank/DDBJ databases">
        <title>Draft Genome Sequences of Four Burkholderia Strains.</title>
        <authorList>
            <person name="Liu X.Y."/>
            <person name="Li C.X."/>
            <person name="Xu J.H."/>
        </authorList>
    </citation>
    <scope>NUCLEOTIDE SEQUENCE [LARGE SCALE GENOMIC DNA]</scope>
    <source>
        <strain evidence="1 2">DSM 50014</strain>
    </source>
</reference>
<dbReference type="Proteomes" id="UP000027466">
    <property type="component" value="Unassembled WGS sequence"/>
</dbReference>
<proteinExistence type="predicted"/>
<protein>
    <submittedName>
        <fullName evidence="1">Uncharacterized protein</fullName>
    </submittedName>
</protein>
<name>A0A069PDK1_9BURK</name>
<gene>
    <name evidence="1" type="ORF">BG61_05860</name>
</gene>
<dbReference type="EMBL" id="JFHC01000126">
    <property type="protein sequence ID" value="KDR37894.1"/>
    <property type="molecule type" value="Genomic_DNA"/>
</dbReference>
<accession>A0A069PDK1</accession>